<sequence length="204" mass="21530">MSLTAIALNCTLSPSPSDSSTELLAQQVLDELADHGVTGSMVRVVDHDVRPGVEMDMGDGDEWPSIREKVIASDILVLATPTWMGQHSSVCQRVLERLDAELSEKDEQGRLLTYGKVAVVVVVGNEDGAHHISAIAFQGLNDVGFTIPAGGVTYWNGEAMSGTDYKDLEGTPDSVASTTRTLAGNAAHLAGLLAATPYPPTEQA</sequence>
<comment type="caution">
    <text evidence="2">The sequence shown here is derived from an EMBL/GenBank/DDBJ whole genome shotgun (WGS) entry which is preliminary data.</text>
</comment>
<dbReference type="Gene3D" id="3.40.50.360">
    <property type="match status" value="1"/>
</dbReference>
<evidence type="ECO:0000313" key="3">
    <source>
        <dbReference type="Proteomes" id="UP001500730"/>
    </source>
</evidence>
<dbReference type="SUPFAM" id="SSF52218">
    <property type="entry name" value="Flavoproteins"/>
    <property type="match status" value="1"/>
</dbReference>
<dbReference type="Proteomes" id="UP001500730">
    <property type="component" value="Unassembled WGS sequence"/>
</dbReference>
<name>A0ABN3LIZ3_9MICO</name>
<feature type="domain" description="NADPH-dependent FMN reductase-like" evidence="1">
    <location>
        <begin position="15"/>
        <end position="147"/>
    </location>
</feature>
<dbReference type="InterPro" id="IPR029039">
    <property type="entry name" value="Flavoprotein-like_sf"/>
</dbReference>
<dbReference type="InterPro" id="IPR005025">
    <property type="entry name" value="FMN_Rdtase-like_dom"/>
</dbReference>
<accession>A0ABN3LIZ3</accession>
<dbReference type="EMBL" id="BAAARE010000009">
    <property type="protein sequence ID" value="GAA2485116.1"/>
    <property type="molecule type" value="Genomic_DNA"/>
</dbReference>
<organism evidence="2 3">
    <name type="scientific">Terrabacter carboxydivorans</name>
    <dbReference type="NCBI Taxonomy" id="619730"/>
    <lineage>
        <taxon>Bacteria</taxon>
        <taxon>Bacillati</taxon>
        <taxon>Actinomycetota</taxon>
        <taxon>Actinomycetes</taxon>
        <taxon>Micrococcales</taxon>
        <taxon>Intrasporangiaceae</taxon>
        <taxon>Terrabacter</taxon>
    </lineage>
</organism>
<proteinExistence type="predicted"/>
<keyword evidence="3" id="KW-1185">Reference proteome</keyword>
<dbReference type="RefSeq" id="WP_344255113.1">
    <property type="nucleotide sequence ID" value="NZ_BAAARE010000009.1"/>
</dbReference>
<protein>
    <submittedName>
        <fullName evidence="2">NAD(P)H-dependent oxidoreductase</fullName>
    </submittedName>
</protein>
<dbReference type="Pfam" id="PF03358">
    <property type="entry name" value="FMN_red"/>
    <property type="match status" value="1"/>
</dbReference>
<evidence type="ECO:0000259" key="1">
    <source>
        <dbReference type="Pfam" id="PF03358"/>
    </source>
</evidence>
<reference evidence="2 3" key="1">
    <citation type="journal article" date="2019" name="Int. J. Syst. Evol. Microbiol.">
        <title>The Global Catalogue of Microorganisms (GCM) 10K type strain sequencing project: providing services to taxonomists for standard genome sequencing and annotation.</title>
        <authorList>
            <consortium name="The Broad Institute Genomics Platform"/>
            <consortium name="The Broad Institute Genome Sequencing Center for Infectious Disease"/>
            <person name="Wu L."/>
            <person name="Ma J."/>
        </authorList>
    </citation>
    <scope>NUCLEOTIDE SEQUENCE [LARGE SCALE GENOMIC DNA]</scope>
    <source>
        <strain evidence="2 3">JCM 16259</strain>
    </source>
</reference>
<gene>
    <name evidence="2" type="ORF">GCM10009858_23710</name>
</gene>
<evidence type="ECO:0000313" key="2">
    <source>
        <dbReference type="EMBL" id="GAA2485116.1"/>
    </source>
</evidence>